<feature type="compositionally biased region" description="Polar residues" evidence="1">
    <location>
        <begin position="1"/>
        <end position="13"/>
    </location>
</feature>
<evidence type="ECO:0000313" key="3">
    <source>
        <dbReference type="Proteomes" id="UP000176923"/>
    </source>
</evidence>
<dbReference type="Proteomes" id="UP000176923">
    <property type="component" value="Unassembled WGS sequence"/>
</dbReference>
<comment type="caution">
    <text evidence="2">The sequence shown here is derived from an EMBL/GenBank/DDBJ whole genome shotgun (WGS) entry which is preliminary data.</text>
</comment>
<sequence>MADTNIESSIGQHSSNNKAPSSNNEPPPNPSGLDKKISRRNFFKVAAGTVSTLAMSGSQAPPVDQTQKPDHKPTVQPSVDTPPAVETEHNTYTPALLVGISPVKDYLAELKKEGILDETVQPFDFNTFLKKTTGGDYEVLEAQFKSEKGVKWNLVSTEGFQWLKTKGHLKEAVSLGFAQYLNLAASSGTGKRMLEYRSEQNSKARKMDQPSDIPPELSFEVFPLMGKLSLTDKESEYLISYLLQEKKNHNDKSYREIAQDLRKEDLEIYIKEQKENKEVPPDKFPLKPAKMIGIEQFFQTMKELGLDDHGNPQYEFEINAEELGEALRNSPDTVVAVLHPLGPVRFTLGFNVPQKDLDDPNQGWVGGEIREYMRMELGMYLGVKAYYDESSITSLKSLAGRSRMTDKFFVQSAGNNGTDISKLTGGKLPEANNFALVAAWNNIKDEPYAGVEGPAGQVYFVDPFPRQTAGAATEIVAEWLVEQNTDPKKAKQILDQHSKDFKGKSRVVDFSPGPSIVNWNNPENYKKVE</sequence>
<feature type="region of interest" description="Disordered" evidence="1">
    <location>
        <begin position="53"/>
        <end position="84"/>
    </location>
</feature>
<evidence type="ECO:0000256" key="1">
    <source>
        <dbReference type="SAM" id="MobiDB-lite"/>
    </source>
</evidence>
<gene>
    <name evidence="2" type="ORF">A3D77_03630</name>
</gene>
<protein>
    <submittedName>
        <fullName evidence="2">Uncharacterized protein</fullName>
    </submittedName>
</protein>
<evidence type="ECO:0000313" key="2">
    <source>
        <dbReference type="EMBL" id="OGG16992.1"/>
    </source>
</evidence>
<organism evidence="2 3">
    <name type="scientific">Candidatus Gottesmanbacteria bacterium RIFCSPHIGHO2_02_FULL_39_11</name>
    <dbReference type="NCBI Taxonomy" id="1798382"/>
    <lineage>
        <taxon>Bacteria</taxon>
        <taxon>Candidatus Gottesmaniibacteriota</taxon>
    </lineage>
</organism>
<dbReference type="AlphaFoldDB" id="A0A1F5ZXV5"/>
<accession>A0A1F5ZXV5</accession>
<feature type="compositionally biased region" description="Low complexity" evidence="1">
    <location>
        <begin position="14"/>
        <end position="24"/>
    </location>
</feature>
<feature type="region of interest" description="Disordered" evidence="1">
    <location>
        <begin position="1"/>
        <end position="38"/>
    </location>
</feature>
<name>A0A1F5ZXV5_9BACT</name>
<dbReference type="EMBL" id="MFJL01000004">
    <property type="protein sequence ID" value="OGG16992.1"/>
    <property type="molecule type" value="Genomic_DNA"/>
</dbReference>
<proteinExistence type="predicted"/>
<reference evidence="2 3" key="1">
    <citation type="journal article" date="2016" name="Nat. Commun.">
        <title>Thousands of microbial genomes shed light on interconnected biogeochemical processes in an aquifer system.</title>
        <authorList>
            <person name="Anantharaman K."/>
            <person name="Brown C.T."/>
            <person name="Hug L.A."/>
            <person name="Sharon I."/>
            <person name="Castelle C.J."/>
            <person name="Probst A.J."/>
            <person name="Thomas B.C."/>
            <person name="Singh A."/>
            <person name="Wilkins M.J."/>
            <person name="Karaoz U."/>
            <person name="Brodie E.L."/>
            <person name="Williams K.H."/>
            <person name="Hubbard S.S."/>
            <person name="Banfield J.F."/>
        </authorList>
    </citation>
    <scope>NUCLEOTIDE SEQUENCE [LARGE SCALE GENOMIC DNA]</scope>
</reference>